<dbReference type="KEGG" id="emar:D1013_20220"/>
<dbReference type="Pfam" id="PF03924">
    <property type="entry name" value="CHASE"/>
    <property type="match status" value="1"/>
</dbReference>
<dbReference type="InterPro" id="IPR011495">
    <property type="entry name" value="Sig_transdc_His_kin_sub2_dim/P"/>
</dbReference>
<keyword evidence="16" id="KW-1185">Reference proteome</keyword>
<sequence>MSRFQIFKYFSVLLIGASISLFVFFSINNRYISNQKDLVDNAISRALIKIDDELNKITLVMESMGFFFENHDDVPQELFERFTSPYLSELRSIGALEWAPRILESEANSEDLEVPKITQTDSSGNFITAQSRKVHFPIALINPLEPLKDAVGFDNYSEEIRKEAIDQAIESKKTVLSAPIELVLKNNGFRGFLALKSVFNSETAEVKGVVAAIYRMDIFLRRTLKNELAIIDLAITDSLAQDNLLYTNREPLSLENRTNESTFKHIKAGNRVWNIEFSPKSKHYNFPHVLESYLVLILGLLTTGLLIYAIKVSDEHNDRLEARVILRTSELEASNKLKENLLREIHHRVKNNLQITSSLMNMQKRRLSSKEAITALSDSQARISAIALTHQKIYQDKDSKAVNLNDYLIDLMEYQKKISPFFTYKIDCPLITVDLDRAVPLALIISELVTNAVKHAYPDNTKYNELKIDVTRLDDESVLLCIKDNGKGLPENFDLDKAEGIGFEIIRALCRQISAQLNYESAENGTQFDLIFMNQSE</sequence>
<feature type="transmembrane region" description="Helical" evidence="12">
    <location>
        <begin position="6"/>
        <end position="27"/>
    </location>
</feature>
<dbReference type="Gene3D" id="3.30.565.10">
    <property type="entry name" value="Histidine kinase-like ATPase, C-terminal domain"/>
    <property type="match status" value="1"/>
</dbReference>
<dbReference type="EMBL" id="CP032050">
    <property type="protein sequence ID" value="AYN69535.1"/>
    <property type="molecule type" value="Genomic_DNA"/>
</dbReference>
<dbReference type="Gene3D" id="3.30.450.350">
    <property type="entry name" value="CHASE domain"/>
    <property type="match status" value="1"/>
</dbReference>
<dbReference type="InterPro" id="IPR006189">
    <property type="entry name" value="CHASE_dom"/>
</dbReference>
<dbReference type="GO" id="GO:0007165">
    <property type="term" value="P:signal transduction"/>
    <property type="evidence" value="ECO:0007669"/>
    <property type="project" value="UniProtKB-ARBA"/>
</dbReference>
<dbReference type="OrthoDB" id="9767435at2"/>
<dbReference type="InterPro" id="IPR042240">
    <property type="entry name" value="CHASE_sf"/>
</dbReference>
<dbReference type="RefSeq" id="WP_121846944.1">
    <property type="nucleotide sequence ID" value="NZ_CP032050.1"/>
</dbReference>
<dbReference type="EC" id="2.7.13.3" evidence="3"/>
<evidence type="ECO:0000313" key="15">
    <source>
        <dbReference type="EMBL" id="AYN69535.1"/>
    </source>
</evidence>
<dbReference type="KEGG" id="emar:D1013_00085"/>
<protein>
    <recommendedName>
        <fullName evidence="3">histidine kinase</fullName>
        <ecNumber evidence="3">2.7.13.3</ecNumber>
    </recommendedName>
</protein>
<evidence type="ECO:0000256" key="9">
    <source>
        <dbReference type="ARBA" id="ARBA00022840"/>
    </source>
</evidence>
<dbReference type="InterPro" id="IPR003594">
    <property type="entry name" value="HATPase_dom"/>
</dbReference>
<dbReference type="SUPFAM" id="SSF55874">
    <property type="entry name" value="ATPase domain of HSP90 chaperone/DNA topoisomerase II/histidine kinase"/>
    <property type="match status" value="1"/>
</dbReference>
<evidence type="ECO:0000256" key="3">
    <source>
        <dbReference type="ARBA" id="ARBA00012438"/>
    </source>
</evidence>
<evidence type="ECO:0000256" key="2">
    <source>
        <dbReference type="ARBA" id="ARBA00004370"/>
    </source>
</evidence>
<dbReference type="GO" id="GO:0004673">
    <property type="term" value="F:protein histidine kinase activity"/>
    <property type="evidence" value="ECO:0007669"/>
    <property type="project" value="UniProtKB-EC"/>
</dbReference>
<evidence type="ECO:0000256" key="1">
    <source>
        <dbReference type="ARBA" id="ARBA00000085"/>
    </source>
</evidence>
<dbReference type="PANTHER" id="PTHR41523:SF8">
    <property type="entry name" value="ETHYLENE RESPONSE SENSOR PROTEIN"/>
    <property type="match status" value="1"/>
</dbReference>
<accession>A0A3G2L0W1</accession>
<proteinExistence type="predicted"/>
<evidence type="ECO:0000256" key="5">
    <source>
        <dbReference type="ARBA" id="ARBA00022679"/>
    </source>
</evidence>
<evidence type="ECO:0000256" key="6">
    <source>
        <dbReference type="ARBA" id="ARBA00022692"/>
    </source>
</evidence>
<dbReference type="GO" id="GO:0005524">
    <property type="term" value="F:ATP binding"/>
    <property type="evidence" value="ECO:0007669"/>
    <property type="project" value="UniProtKB-KW"/>
</dbReference>
<evidence type="ECO:0000313" key="14">
    <source>
        <dbReference type="EMBL" id="AYN65889.1"/>
    </source>
</evidence>
<feature type="transmembrane region" description="Helical" evidence="12">
    <location>
        <begin position="290"/>
        <end position="310"/>
    </location>
</feature>
<keyword evidence="6 12" id="KW-0812">Transmembrane</keyword>
<dbReference type="Pfam" id="PF07568">
    <property type="entry name" value="HisKA_2"/>
    <property type="match status" value="1"/>
</dbReference>
<dbReference type="EMBL" id="CP032050">
    <property type="protein sequence ID" value="AYN65889.1"/>
    <property type="molecule type" value="Genomic_DNA"/>
</dbReference>
<evidence type="ECO:0000256" key="10">
    <source>
        <dbReference type="ARBA" id="ARBA00022989"/>
    </source>
</evidence>
<name>A0A3G2L0W1_9FLAO</name>
<evidence type="ECO:0000256" key="7">
    <source>
        <dbReference type="ARBA" id="ARBA00022741"/>
    </source>
</evidence>
<dbReference type="Gene3D" id="3.30.450.20">
    <property type="entry name" value="PAS domain"/>
    <property type="match status" value="1"/>
</dbReference>
<dbReference type="Proteomes" id="UP000276309">
    <property type="component" value="Chromosome"/>
</dbReference>
<keyword evidence="10 12" id="KW-1133">Transmembrane helix</keyword>
<dbReference type="InterPro" id="IPR036890">
    <property type="entry name" value="HATPase_C_sf"/>
</dbReference>
<keyword evidence="9" id="KW-0067">ATP-binding</keyword>
<keyword evidence="7" id="KW-0547">Nucleotide-binding</keyword>
<keyword evidence="8" id="KW-0418">Kinase</keyword>
<evidence type="ECO:0000256" key="11">
    <source>
        <dbReference type="ARBA" id="ARBA00023136"/>
    </source>
</evidence>
<keyword evidence="11 12" id="KW-0472">Membrane</keyword>
<evidence type="ECO:0000256" key="12">
    <source>
        <dbReference type="SAM" id="Phobius"/>
    </source>
</evidence>
<dbReference type="SMART" id="SM00387">
    <property type="entry name" value="HATPase_c"/>
    <property type="match status" value="1"/>
</dbReference>
<dbReference type="PROSITE" id="PS50839">
    <property type="entry name" value="CHASE"/>
    <property type="match status" value="1"/>
</dbReference>
<evidence type="ECO:0000256" key="8">
    <source>
        <dbReference type="ARBA" id="ARBA00022777"/>
    </source>
</evidence>
<evidence type="ECO:0000259" key="13">
    <source>
        <dbReference type="PROSITE" id="PS50839"/>
    </source>
</evidence>
<keyword evidence="5" id="KW-0808">Transferase</keyword>
<dbReference type="AlphaFoldDB" id="A0A3G2L0W1"/>
<organism evidence="14 16">
    <name type="scientific">Euzebyella marina</name>
    <dbReference type="NCBI Taxonomy" id="1761453"/>
    <lineage>
        <taxon>Bacteria</taxon>
        <taxon>Pseudomonadati</taxon>
        <taxon>Bacteroidota</taxon>
        <taxon>Flavobacteriia</taxon>
        <taxon>Flavobacteriales</taxon>
        <taxon>Flavobacteriaceae</taxon>
        <taxon>Euzebyella</taxon>
    </lineage>
</organism>
<evidence type="ECO:0000256" key="4">
    <source>
        <dbReference type="ARBA" id="ARBA00022553"/>
    </source>
</evidence>
<evidence type="ECO:0000313" key="16">
    <source>
        <dbReference type="Proteomes" id="UP000276309"/>
    </source>
</evidence>
<dbReference type="PANTHER" id="PTHR41523">
    <property type="entry name" value="TWO-COMPONENT SYSTEM SENSOR PROTEIN"/>
    <property type="match status" value="1"/>
</dbReference>
<comment type="catalytic activity">
    <reaction evidence="1">
        <text>ATP + protein L-histidine = ADP + protein N-phospho-L-histidine.</text>
        <dbReference type="EC" id="2.7.13.3"/>
    </reaction>
</comment>
<comment type="subcellular location">
    <subcellularLocation>
        <location evidence="2">Membrane</location>
    </subcellularLocation>
</comment>
<dbReference type="GO" id="GO:0016020">
    <property type="term" value="C:membrane"/>
    <property type="evidence" value="ECO:0007669"/>
    <property type="project" value="UniProtKB-SubCell"/>
</dbReference>
<dbReference type="SMART" id="SM01079">
    <property type="entry name" value="CHASE"/>
    <property type="match status" value="1"/>
</dbReference>
<reference evidence="14 16" key="1">
    <citation type="submission" date="2018-08" db="EMBL/GenBank/DDBJ databases">
        <title>The reduced genetic potential of extracellular carbohydrate catabolism in Euzebyella marina RN62, a Flavobacteriia bacterium isolated from the hadal water.</title>
        <authorList>
            <person name="Xue C."/>
        </authorList>
    </citation>
    <scope>NUCLEOTIDE SEQUENCE [LARGE SCALE GENOMIC DNA]</scope>
    <source>
        <strain evidence="14 16">RN62</strain>
    </source>
</reference>
<feature type="domain" description="CHASE" evidence="13">
    <location>
        <begin position="70"/>
        <end position="226"/>
    </location>
</feature>
<dbReference type="Pfam" id="PF02518">
    <property type="entry name" value="HATPase_c"/>
    <property type="match status" value="1"/>
</dbReference>
<keyword evidence="4" id="KW-0597">Phosphoprotein</keyword>
<gene>
    <name evidence="14" type="ORF">D1013_00085</name>
    <name evidence="15" type="ORF">D1013_20220</name>
</gene>